<reference evidence="3 4" key="1">
    <citation type="submission" date="2018-08" db="EMBL/GenBank/DDBJ databases">
        <title>A genome reference for cultivated species of the human gut microbiota.</title>
        <authorList>
            <person name="Zou Y."/>
            <person name="Xue W."/>
            <person name="Luo G."/>
        </authorList>
    </citation>
    <scope>NUCLEOTIDE SEQUENCE [LARGE SCALE GENOMIC DNA]</scope>
    <source>
        <strain evidence="1 4">AF11-14</strain>
        <strain evidence="2 3">AM42-23AC</strain>
    </source>
</reference>
<gene>
    <name evidence="2" type="ORF">DW916_07685</name>
    <name evidence="1" type="ORF">DWV60_11835</name>
</gene>
<organism evidence="2 3">
    <name type="scientific">Segatella copri</name>
    <dbReference type="NCBI Taxonomy" id="165179"/>
    <lineage>
        <taxon>Bacteria</taxon>
        <taxon>Pseudomonadati</taxon>
        <taxon>Bacteroidota</taxon>
        <taxon>Bacteroidia</taxon>
        <taxon>Bacteroidales</taxon>
        <taxon>Prevotellaceae</taxon>
        <taxon>Segatella</taxon>
    </lineage>
</organism>
<protein>
    <submittedName>
        <fullName evidence="2">Uncharacterized protein</fullName>
    </submittedName>
</protein>
<dbReference type="RefSeq" id="WP_118140897.1">
    <property type="nucleotide sequence ID" value="NZ_QSAQ01000031.1"/>
</dbReference>
<evidence type="ECO:0000313" key="2">
    <source>
        <dbReference type="EMBL" id="RHA86743.1"/>
    </source>
</evidence>
<dbReference type="Proteomes" id="UP000286077">
    <property type="component" value="Unassembled WGS sequence"/>
</dbReference>
<evidence type="ECO:0000313" key="1">
    <source>
        <dbReference type="EMBL" id="RGW66608.1"/>
    </source>
</evidence>
<dbReference type="EMBL" id="QSAQ01000031">
    <property type="protein sequence ID" value="RGW66608.1"/>
    <property type="molecule type" value="Genomic_DNA"/>
</dbReference>
<accession>A0AA92V1T8</accession>
<evidence type="ECO:0000313" key="3">
    <source>
        <dbReference type="Proteomes" id="UP000284990"/>
    </source>
</evidence>
<proteinExistence type="predicted"/>
<sequence>MDENFLNVLYIEHTDKIGVLKDDKEERVSIILGTDKTLVERKREGKTYLLVPLTKNHTFVCKGNSIDVDGERFDSDIFFRKDACQWIEINKEMLFKVA</sequence>
<dbReference type="EMBL" id="QSFW01000014">
    <property type="protein sequence ID" value="RHA86743.1"/>
    <property type="molecule type" value="Genomic_DNA"/>
</dbReference>
<comment type="caution">
    <text evidence="2">The sequence shown here is derived from an EMBL/GenBank/DDBJ whole genome shotgun (WGS) entry which is preliminary data.</text>
</comment>
<evidence type="ECO:0000313" key="4">
    <source>
        <dbReference type="Proteomes" id="UP000286077"/>
    </source>
</evidence>
<name>A0AA92V1T8_9BACT</name>
<dbReference type="Proteomes" id="UP000284990">
    <property type="component" value="Unassembled WGS sequence"/>
</dbReference>
<dbReference type="AlphaFoldDB" id="A0AA92V1T8"/>